<gene>
    <name evidence="4" type="ORF">SAMN04488557_4061</name>
</gene>
<dbReference type="InterPro" id="IPR027275">
    <property type="entry name" value="PRC-brl_dom"/>
</dbReference>
<dbReference type="Pfam" id="PF05239">
    <property type="entry name" value="PRC"/>
    <property type="match status" value="1"/>
</dbReference>
<feature type="compositionally biased region" description="Low complexity" evidence="1">
    <location>
        <begin position="75"/>
        <end position="109"/>
    </location>
</feature>
<keyword evidence="2" id="KW-0732">Signal</keyword>
<dbReference type="EMBL" id="FPCH01000005">
    <property type="protein sequence ID" value="SFV39038.1"/>
    <property type="molecule type" value="Genomic_DNA"/>
</dbReference>
<feature type="domain" description="PRC-barrel" evidence="3">
    <location>
        <begin position="117"/>
        <end position="175"/>
    </location>
</feature>
<evidence type="ECO:0000256" key="2">
    <source>
        <dbReference type="SAM" id="SignalP"/>
    </source>
</evidence>
<reference evidence="5" key="1">
    <citation type="submission" date="2016-10" db="EMBL/GenBank/DDBJ databases">
        <authorList>
            <person name="Varghese N."/>
            <person name="Submissions S."/>
        </authorList>
    </citation>
    <scope>NUCLEOTIDE SEQUENCE [LARGE SCALE GENOMIC DNA]</scope>
    <source>
        <strain evidence="5">DSM 1565</strain>
    </source>
</reference>
<dbReference type="RefSeq" id="WP_092869570.1">
    <property type="nucleotide sequence ID" value="NZ_FPCH01000005.1"/>
</dbReference>
<organism evidence="4 5">
    <name type="scientific">Hyphomicrobium facile</name>
    <dbReference type="NCBI Taxonomy" id="51670"/>
    <lineage>
        <taxon>Bacteria</taxon>
        <taxon>Pseudomonadati</taxon>
        <taxon>Pseudomonadota</taxon>
        <taxon>Alphaproteobacteria</taxon>
        <taxon>Hyphomicrobiales</taxon>
        <taxon>Hyphomicrobiaceae</taxon>
        <taxon>Hyphomicrobium</taxon>
    </lineage>
</organism>
<dbReference type="STRING" id="51670.SAMN04488557_4061"/>
<protein>
    <submittedName>
        <fullName evidence="4">PRC-barrel domain-containing protein</fullName>
    </submittedName>
</protein>
<evidence type="ECO:0000259" key="3">
    <source>
        <dbReference type="Pfam" id="PF05239"/>
    </source>
</evidence>
<dbReference type="InterPro" id="IPR011033">
    <property type="entry name" value="PRC_barrel-like_sf"/>
</dbReference>
<evidence type="ECO:0000256" key="1">
    <source>
        <dbReference type="SAM" id="MobiDB-lite"/>
    </source>
</evidence>
<accession>A0A1I7NWR8</accession>
<sequence length="195" mass="18773">MNSLKLRFVFGMALAVSLGTAMSMSPASADDQQPPAAGSDQAAPAAEGGTDTLPAAGDGSEQAAPSAEPAQDGGASAPEAPAEAAAPAEHQEAPAASEGAEAPASGASAVSASDLKIGAAVYGADGAKIGEVNGVKSDDAGKVQEILVTDGVAAGINAKVFAISGDKITSVSDGVKLSLSSEEAKKLPIIDNSNG</sequence>
<dbReference type="AlphaFoldDB" id="A0A1I7NWR8"/>
<feature type="signal peptide" evidence="2">
    <location>
        <begin position="1"/>
        <end position="29"/>
    </location>
</feature>
<dbReference type="Gene3D" id="2.30.30.240">
    <property type="entry name" value="PRC-barrel domain"/>
    <property type="match status" value="1"/>
</dbReference>
<feature type="region of interest" description="Disordered" evidence="1">
    <location>
        <begin position="22"/>
        <end position="109"/>
    </location>
</feature>
<dbReference type="SUPFAM" id="SSF50346">
    <property type="entry name" value="PRC-barrel domain"/>
    <property type="match status" value="1"/>
</dbReference>
<dbReference type="OrthoDB" id="7933913at2"/>
<feature type="compositionally biased region" description="Low complexity" evidence="1">
    <location>
        <begin position="25"/>
        <end position="46"/>
    </location>
</feature>
<name>A0A1I7NWR8_9HYPH</name>
<feature type="chain" id="PRO_5011448398" evidence="2">
    <location>
        <begin position="30"/>
        <end position="195"/>
    </location>
</feature>
<evidence type="ECO:0000313" key="5">
    <source>
        <dbReference type="Proteomes" id="UP000199423"/>
    </source>
</evidence>
<proteinExistence type="predicted"/>
<evidence type="ECO:0000313" key="4">
    <source>
        <dbReference type="EMBL" id="SFV39038.1"/>
    </source>
</evidence>
<dbReference type="Proteomes" id="UP000199423">
    <property type="component" value="Unassembled WGS sequence"/>
</dbReference>
<keyword evidence="5" id="KW-1185">Reference proteome</keyword>